<dbReference type="SUPFAM" id="SSF101874">
    <property type="entry name" value="YceI-like"/>
    <property type="match status" value="1"/>
</dbReference>
<proteinExistence type="predicted"/>
<dbReference type="SMART" id="SM00867">
    <property type="entry name" value="YceI"/>
    <property type="match status" value="1"/>
</dbReference>
<evidence type="ECO:0000256" key="1">
    <source>
        <dbReference type="SAM" id="SignalP"/>
    </source>
</evidence>
<dbReference type="PANTHER" id="PTHR34406">
    <property type="entry name" value="PROTEIN YCEI"/>
    <property type="match status" value="1"/>
</dbReference>
<dbReference type="InterPro" id="IPR007372">
    <property type="entry name" value="Lipid/polyisoprenoid-bd_YceI"/>
</dbReference>
<dbReference type="Pfam" id="PF04264">
    <property type="entry name" value="YceI"/>
    <property type="match status" value="1"/>
</dbReference>
<evidence type="ECO:0000259" key="2">
    <source>
        <dbReference type="SMART" id="SM00867"/>
    </source>
</evidence>
<feature type="domain" description="Lipid/polyisoprenoid-binding YceI-like" evidence="2">
    <location>
        <begin position="26"/>
        <end position="189"/>
    </location>
</feature>
<protein>
    <submittedName>
        <fullName evidence="3">Polyisoprenoid-binding protein</fullName>
    </submittedName>
</protein>
<dbReference type="Proteomes" id="UP000886602">
    <property type="component" value="Unassembled WGS sequence"/>
</dbReference>
<dbReference type="InterPro" id="IPR036761">
    <property type="entry name" value="TTHA0802/YceI-like_sf"/>
</dbReference>
<dbReference type="Gene3D" id="2.40.128.110">
    <property type="entry name" value="Lipid/polyisoprenoid-binding, YceI-like"/>
    <property type="match status" value="1"/>
</dbReference>
<feature type="signal peptide" evidence="1">
    <location>
        <begin position="1"/>
        <end position="22"/>
    </location>
</feature>
<name>A0A9D7I882_9RHOO</name>
<sequence length="191" mass="20771">MKKLALVAAVSTLFAFSAAALAAPETYVIDPNHTAPRFEYSHYGYSNQMHRFDKTSGKIVLDRSAQTGSVEVTIDATSVNTGFELFNKVIQGEDFFDTARFPSIVFKSSKVRFDGGKPVAVEGNLTIKGVTRPVTLNLTSFIAKPNPLPKKDAIGADAFAKIKRSDFNMGKYVPDVSDEVTLSIAVEAIKE</sequence>
<accession>A0A9D7I882</accession>
<reference evidence="3" key="1">
    <citation type="submission" date="2020-10" db="EMBL/GenBank/DDBJ databases">
        <title>Connecting structure to function with the recovery of over 1000 high-quality activated sludge metagenome-assembled genomes encoding full-length rRNA genes using long-read sequencing.</title>
        <authorList>
            <person name="Singleton C.M."/>
            <person name="Petriglieri F."/>
            <person name="Kristensen J.M."/>
            <person name="Kirkegaard R.H."/>
            <person name="Michaelsen T.Y."/>
            <person name="Andersen M.H."/>
            <person name="Karst S.M."/>
            <person name="Dueholm M.S."/>
            <person name="Nielsen P.H."/>
            <person name="Albertsen M."/>
        </authorList>
    </citation>
    <scope>NUCLEOTIDE SEQUENCE</scope>
    <source>
        <strain evidence="3">EsbW_18-Q3-R4-48_MAXAC.044</strain>
    </source>
</reference>
<evidence type="ECO:0000313" key="3">
    <source>
        <dbReference type="EMBL" id="MBK7422853.1"/>
    </source>
</evidence>
<dbReference type="EMBL" id="JADJNC010000010">
    <property type="protein sequence ID" value="MBK7422853.1"/>
    <property type="molecule type" value="Genomic_DNA"/>
</dbReference>
<keyword evidence="1" id="KW-0732">Signal</keyword>
<feature type="chain" id="PRO_5039709318" evidence="1">
    <location>
        <begin position="23"/>
        <end position="191"/>
    </location>
</feature>
<organism evidence="3 4">
    <name type="scientific">Candidatus Propionivibrio dominans</name>
    <dbReference type="NCBI Taxonomy" id="2954373"/>
    <lineage>
        <taxon>Bacteria</taxon>
        <taxon>Pseudomonadati</taxon>
        <taxon>Pseudomonadota</taxon>
        <taxon>Betaproteobacteria</taxon>
        <taxon>Rhodocyclales</taxon>
        <taxon>Rhodocyclaceae</taxon>
        <taxon>Propionivibrio</taxon>
    </lineage>
</organism>
<dbReference type="AlphaFoldDB" id="A0A9D7I882"/>
<dbReference type="PANTHER" id="PTHR34406:SF1">
    <property type="entry name" value="PROTEIN YCEI"/>
    <property type="match status" value="1"/>
</dbReference>
<gene>
    <name evidence="3" type="ORF">IPJ48_07005</name>
</gene>
<comment type="caution">
    <text evidence="3">The sequence shown here is derived from an EMBL/GenBank/DDBJ whole genome shotgun (WGS) entry which is preliminary data.</text>
</comment>
<evidence type="ECO:0000313" key="4">
    <source>
        <dbReference type="Proteomes" id="UP000886602"/>
    </source>
</evidence>